<dbReference type="EMBL" id="VBWP01000010">
    <property type="protein sequence ID" value="TLG71749.1"/>
    <property type="molecule type" value="Genomic_DNA"/>
</dbReference>
<dbReference type="InterPro" id="IPR013783">
    <property type="entry name" value="Ig-like_fold"/>
</dbReference>
<feature type="domain" description="Gram-positive cocci surface proteins LPxTG" evidence="7">
    <location>
        <begin position="1414"/>
        <end position="1444"/>
    </location>
</feature>
<evidence type="ECO:0000256" key="4">
    <source>
        <dbReference type="ARBA" id="ARBA00023088"/>
    </source>
</evidence>
<dbReference type="InParanoid" id="A0A5R8Q8W2"/>
<evidence type="ECO:0000256" key="1">
    <source>
        <dbReference type="ARBA" id="ARBA00022512"/>
    </source>
</evidence>
<keyword evidence="1" id="KW-0134">Cell wall</keyword>
<keyword evidence="2" id="KW-0964">Secreted</keyword>
<keyword evidence="3 6" id="KW-0732">Signal</keyword>
<evidence type="ECO:0000313" key="8">
    <source>
        <dbReference type="EMBL" id="TLG71749.1"/>
    </source>
</evidence>
<evidence type="ECO:0000256" key="6">
    <source>
        <dbReference type="SAM" id="SignalP"/>
    </source>
</evidence>
<dbReference type="NCBIfam" id="TIGR01167">
    <property type="entry name" value="LPXTG_anchor"/>
    <property type="match status" value="1"/>
</dbReference>
<evidence type="ECO:0000256" key="2">
    <source>
        <dbReference type="ARBA" id="ARBA00022525"/>
    </source>
</evidence>
<keyword evidence="9" id="KW-1185">Reference proteome</keyword>
<dbReference type="Proteomes" id="UP000306912">
    <property type="component" value="Unassembled WGS sequence"/>
</dbReference>
<gene>
    <name evidence="8" type="ORF">FEZ08_10085</name>
</gene>
<name>A0A5R8Q8W2_9FIRM</name>
<evidence type="ECO:0000256" key="3">
    <source>
        <dbReference type="ARBA" id="ARBA00022729"/>
    </source>
</evidence>
<keyword evidence="5" id="KW-1133">Transmembrane helix</keyword>
<feature type="chain" id="PRO_5024310181" evidence="6">
    <location>
        <begin position="33"/>
        <end position="1444"/>
    </location>
</feature>
<protein>
    <submittedName>
        <fullName evidence="8">DUF5011 domain-containing protein</fullName>
    </submittedName>
</protein>
<evidence type="ECO:0000313" key="9">
    <source>
        <dbReference type="Proteomes" id="UP000306912"/>
    </source>
</evidence>
<feature type="signal peptide" evidence="6">
    <location>
        <begin position="1"/>
        <end position="32"/>
    </location>
</feature>
<dbReference type="OrthoDB" id="2195004at2"/>
<organism evidence="8 9">
    <name type="scientific">Culicoidibacter larvae</name>
    <dbReference type="NCBI Taxonomy" id="2579976"/>
    <lineage>
        <taxon>Bacteria</taxon>
        <taxon>Bacillati</taxon>
        <taxon>Bacillota</taxon>
        <taxon>Culicoidibacteria</taxon>
        <taxon>Culicoidibacterales</taxon>
        <taxon>Culicoidibacteraceae</taxon>
        <taxon>Culicoidibacter</taxon>
    </lineage>
</organism>
<dbReference type="InterPro" id="IPR019931">
    <property type="entry name" value="LPXTG_anchor"/>
</dbReference>
<feature type="transmembrane region" description="Helical" evidence="5">
    <location>
        <begin position="1422"/>
        <end position="1440"/>
    </location>
</feature>
<sequence>MMKRFFKGSLKLLLSASIVLTAFVSQSFYVNAHPSNDITLPGGNNYDDYTIKSDSPISGGYAQLSGYKRRVDANPTKGSYISTSVAEHVGVPATITDDAITSYVQVSDGGYLVSSFAASSSGTGGNMSFVSKFDAQFNLISTKEVNSYLNNKMFLSLTALPNQTPGQSEYGFITQDAEFVYFDKDGNFLPALTKKPSIPLPPGVSGGMYGQGGLIANKFRGETVWVPGAKISTAYLQEFDANKNFVGHISIPKPTPLNSNIATNRMALNVWLLDNGNHILQFVEQETDNVNASTADYTELWLYDASFNPIKELIPVTNRLSFSVLSSEGNPLISYKQNNELILQRIDINSGTVLLEKTFSAEMNASFSSMYYPSVNSGNLYISGQGNPVGDFAGYATSRGSFIAELKEVGNTFEVVNANFIETKVNHSIANIKEMPGNPEKIIVYGTTAWGQSNDFDLFPHPSTGLLGGTEAFFGTFDQSLDYAPKLPVPGYINVRVNSDASATDVDMAMLNFVKKDMENGTNDLENHRLDDFTSNETLLSRVNKNVLNSDYQNTTIDWSKFGLTPIAGKNTYEVGPNSDVTFSVTDSSMLQTTISTLVNVLDENTMTDTEPDPENGNYAIFAKDIRVHVNNVAALDYLIAAQVKAWNLKSGVIETATVQVDKNNVQQKVGVYTVSYTYQGIIKENKVIVYDDDTTFGPKTDDPNDEDNTEMIYAVGGSYLPTEVAGKSLDQVTEYAAWDLTTGQKITTKTTETKDENNAITSYDGTKAGKYYVTYTLNSGTAKTVLVQINTGNIPVLTVNPKNISLDVNAAVPDVMAGVTATDIEDLDLTSAISNTGSVTTTAKGIYTINYSVTDSDYNTVTNFRKYLVDYVNIPVEMNNEAIVADDFKLTEAEAAALTVTQAESLAGAKAWSTDDGTDVTITNTDISQVQATKGVYDVVFATAKGTTITVKAVVGYVNPPVVGDNESIIADDFNLTSAEAAALTPVQAVQLAGAKAWEHQTGADVVITTIDISKVQATKGVYDVTFATAKGTTIAVKAVVDYVNPPVVGDNESIIADDFILTIDEAATLTTDKAVTFASAKAWEHVSGQDVAITTVDISSVQATKGVYDVVFATTKGTSITVKAIVDYTLPPVAGDNESIIADNFHLTEAEAATLTEAEAVTLAAAKAWEHQTGASVTITTVDISAVQATKGVYDVVFATAKGTDITVKAIVDYINVPIVNDNEMIIADNFSLTLEAADNLTENQAIDFAKAYAWQISDGSQVTITTVDISQVKPLQGYYPVTFTTAKGTTITVQAVVGENLIYYNIQGNDLTITLSELQKQIVNGTLEAYVLEHSNAVGAKTDISGTYAMPVSADVTQLGLTNNIASIPVELNINHAAAGASAVAAVEETEKEIIETNATVIVHVIDDADLPSTGTSELEFLAIGVVLLTLSGVVIIRRKK</sequence>
<dbReference type="Pfam" id="PF16403">
    <property type="entry name" value="Bact_surface_Ig-like"/>
    <property type="match status" value="1"/>
</dbReference>
<dbReference type="Gene3D" id="2.60.40.10">
    <property type="entry name" value="Immunoglobulins"/>
    <property type="match status" value="1"/>
</dbReference>
<dbReference type="InterPro" id="IPR032179">
    <property type="entry name" value="Cry22Aa_Ig-like"/>
</dbReference>
<reference evidence="8 9" key="1">
    <citation type="submission" date="2019-05" db="EMBL/GenBank/DDBJ databases">
        <title>Culicoidintestinum kansasii gen. nov., sp. nov. from the gastrointestinal tract of the biting midge, Culicoides sonorensis.</title>
        <authorList>
            <person name="Neupane S."/>
            <person name="Ghosh A."/>
            <person name="Gunther S."/>
            <person name="Martin K."/>
            <person name="Zurek L."/>
        </authorList>
    </citation>
    <scope>NUCLEOTIDE SEQUENCE [LARGE SCALE GENOMIC DNA]</scope>
    <source>
        <strain evidence="8 9">CS-1</strain>
    </source>
</reference>
<comment type="caution">
    <text evidence="8">The sequence shown here is derived from an EMBL/GenBank/DDBJ whole genome shotgun (WGS) entry which is preliminary data.</text>
</comment>
<dbReference type="RefSeq" id="WP_138191986.1">
    <property type="nucleotide sequence ID" value="NZ_VBWP01000010.1"/>
</dbReference>
<proteinExistence type="predicted"/>
<dbReference type="PROSITE" id="PS50847">
    <property type="entry name" value="GRAM_POS_ANCHORING"/>
    <property type="match status" value="1"/>
</dbReference>
<keyword evidence="5" id="KW-0472">Membrane</keyword>
<evidence type="ECO:0000256" key="5">
    <source>
        <dbReference type="SAM" id="Phobius"/>
    </source>
</evidence>
<keyword evidence="5" id="KW-0812">Transmembrane</keyword>
<accession>A0A5R8Q8W2</accession>
<evidence type="ECO:0000259" key="7">
    <source>
        <dbReference type="PROSITE" id="PS50847"/>
    </source>
</evidence>
<keyword evidence="4" id="KW-0572">Peptidoglycan-anchor</keyword>